<evidence type="ECO:0000313" key="12">
    <source>
        <dbReference type="Proteomes" id="UP000054359"/>
    </source>
</evidence>
<dbReference type="OrthoDB" id="6414510at2759"/>
<keyword evidence="9" id="KW-0030">Aminoacyl-tRNA synthetase</keyword>
<evidence type="ECO:0000256" key="5">
    <source>
        <dbReference type="ARBA" id="ARBA00022741"/>
    </source>
</evidence>
<dbReference type="Gene3D" id="3.30.980.10">
    <property type="entry name" value="Threonyl-trna Synthetase, Chain A, domain 2"/>
    <property type="match status" value="1"/>
</dbReference>
<dbReference type="GO" id="GO:0002161">
    <property type="term" value="F:aminoacyl-tRNA deacylase activity"/>
    <property type="evidence" value="ECO:0007669"/>
    <property type="project" value="TreeGrafter"/>
</dbReference>
<dbReference type="PANTHER" id="PTHR11777">
    <property type="entry name" value="ALANYL-TRNA SYNTHETASE"/>
    <property type="match status" value="1"/>
</dbReference>
<dbReference type="STRING" id="407821.A0A087U1S5"/>
<dbReference type="PANTHER" id="PTHR11777:SF9">
    <property type="entry name" value="ALANINE--TRNA LIGASE, CYTOPLASMIC"/>
    <property type="match status" value="1"/>
</dbReference>
<organism evidence="11 12">
    <name type="scientific">Stegodyphus mimosarum</name>
    <name type="common">African social velvet spider</name>
    <dbReference type="NCBI Taxonomy" id="407821"/>
    <lineage>
        <taxon>Eukaryota</taxon>
        <taxon>Metazoa</taxon>
        <taxon>Ecdysozoa</taxon>
        <taxon>Arthropoda</taxon>
        <taxon>Chelicerata</taxon>
        <taxon>Arachnida</taxon>
        <taxon>Araneae</taxon>
        <taxon>Araneomorphae</taxon>
        <taxon>Entelegynae</taxon>
        <taxon>Eresoidea</taxon>
        <taxon>Eresidae</taxon>
        <taxon>Stegodyphus</taxon>
    </lineage>
</organism>
<evidence type="ECO:0000256" key="1">
    <source>
        <dbReference type="ARBA" id="ARBA00008226"/>
    </source>
</evidence>
<proteinExistence type="inferred from homology"/>
<dbReference type="Proteomes" id="UP000054359">
    <property type="component" value="Unassembled WGS sequence"/>
</dbReference>
<keyword evidence="7" id="KW-0694">RNA-binding</keyword>
<comment type="similarity">
    <text evidence="1">Belongs to the class-II aminoacyl-tRNA synthetase family.</text>
</comment>
<evidence type="ECO:0000256" key="4">
    <source>
        <dbReference type="ARBA" id="ARBA00022598"/>
    </source>
</evidence>
<name>A0A087U1S5_STEMI</name>
<evidence type="ECO:0000259" key="10">
    <source>
        <dbReference type="PROSITE" id="PS50860"/>
    </source>
</evidence>
<keyword evidence="5" id="KW-0547">Nucleotide-binding</keyword>
<evidence type="ECO:0000256" key="7">
    <source>
        <dbReference type="ARBA" id="ARBA00022884"/>
    </source>
</evidence>
<keyword evidence="6" id="KW-0067">ATP-binding</keyword>
<sequence length="383" mass="42706">MLEIFMDFSFQVEHVMSSHGFVFHHGTVTEGTLKCEQVQMSVNEAHRLACARNHTATHLLNAALRKILPYTMQRSSYVGPEHLRLGFSARRILSTEQVKEIESFVKSCIEQKLKVKRLEMPFDALLDNPKAVVLRGEEYPEIVSVIAVECNRTDGELISLEPCCGTHVHNTADLLDFTVIPSKSFGGATKSLSAVTGMQVSIVRRNSEFLEKEIFQLKTEVDETLQKINVPLDAISAHLKKVKSLTKECHLSNDAPLLKLEEYKDILGEMKLKLNDVINSLSKTDANSVCSISDVPVSPSFRTSEEVLNFFHANNTSPTDDEYKYKFNKEGVIPITAGICAVIENDKITDSVECGLRCQLVLDKTNFYAEGDDQTGDEGVISC</sequence>
<dbReference type="InterPro" id="IPR018163">
    <property type="entry name" value="Thr/Ala-tRNA-synth_IIc_edit"/>
</dbReference>
<dbReference type="PROSITE" id="PS50860">
    <property type="entry name" value="AA_TRNA_LIGASE_II_ALA"/>
    <property type="match status" value="1"/>
</dbReference>
<gene>
    <name evidence="11" type="ORF">X975_12492</name>
</gene>
<keyword evidence="12" id="KW-1185">Reference proteome</keyword>
<evidence type="ECO:0000256" key="9">
    <source>
        <dbReference type="ARBA" id="ARBA00023146"/>
    </source>
</evidence>
<feature type="domain" description="Alanyl-transfer RNA synthetases family profile" evidence="10">
    <location>
        <begin position="1"/>
        <end position="206"/>
    </location>
</feature>
<evidence type="ECO:0000256" key="3">
    <source>
        <dbReference type="ARBA" id="ARBA00022555"/>
    </source>
</evidence>
<dbReference type="InterPro" id="IPR050058">
    <property type="entry name" value="Ala-tRNA_ligase"/>
</dbReference>
<dbReference type="SUPFAM" id="SSF55186">
    <property type="entry name" value="ThrRS/AlaRS common domain"/>
    <property type="match status" value="1"/>
</dbReference>
<evidence type="ECO:0000313" key="11">
    <source>
        <dbReference type="EMBL" id="KFM71314.1"/>
    </source>
</evidence>
<reference evidence="11 12" key="1">
    <citation type="submission" date="2013-11" db="EMBL/GenBank/DDBJ databases">
        <title>Genome sequencing of Stegodyphus mimosarum.</title>
        <authorList>
            <person name="Bechsgaard J."/>
        </authorList>
    </citation>
    <scope>NUCLEOTIDE SEQUENCE [LARGE SCALE GENOMIC DNA]</scope>
</reference>
<dbReference type="FunFam" id="3.30.980.10:FF:000004">
    <property type="entry name" value="Alanine--tRNA ligase, cytoplasmic"/>
    <property type="match status" value="1"/>
</dbReference>
<dbReference type="EMBL" id="KK117744">
    <property type="protein sequence ID" value="KFM71314.1"/>
    <property type="molecule type" value="Genomic_DNA"/>
</dbReference>
<dbReference type="AlphaFoldDB" id="A0A087U1S5"/>
<dbReference type="GO" id="GO:0000049">
    <property type="term" value="F:tRNA binding"/>
    <property type="evidence" value="ECO:0007669"/>
    <property type="project" value="UniProtKB-KW"/>
</dbReference>
<protein>
    <recommendedName>
        <fullName evidence="2">alanine--tRNA ligase</fullName>
        <ecNumber evidence="2">6.1.1.7</ecNumber>
    </recommendedName>
</protein>
<evidence type="ECO:0000256" key="6">
    <source>
        <dbReference type="ARBA" id="ARBA00022840"/>
    </source>
</evidence>
<dbReference type="GO" id="GO:0006419">
    <property type="term" value="P:alanyl-tRNA aminoacylation"/>
    <property type="evidence" value="ECO:0007669"/>
    <property type="project" value="InterPro"/>
</dbReference>
<dbReference type="Pfam" id="PF01411">
    <property type="entry name" value="tRNA-synt_2c"/>
    <property type="match status" value="1"/>
</dbReference>
<keyword evidence="4 11" id="KW-0436">Ligase</keyword>
<keyword evidence="3" id="KW-0820">tRNA-binding</keyword>
<dbReference type="InterPro" id="IPR018164">
    <property type="entry name" value="Ala-tRNA-synth_IIc_N"/>
</dbReference>
<evidence type="ECO:0000256" key="2">
    <source>
        <dbReference type="ARBA" id="ARBA00013168"/>
    </source>
</evidence>
<dbReference type="GO" id="GO:0005524">
    <property type="term" value="F:ATP binding"/>
    <property type="evidence" value="ECO:0007669"/>
    <property type="project" value="UniProtKB-KW"/>
</dbReference>
<dbReference type="InterPro" id="IPR018165">
    <property type="entry name" value="Ala-tRNA-synth_IIc_core"/>
</dbReference>
<feature type="non-terminal residue" evidence="11">
    <location>
        <position position="383"/>
    </location>
</feature>
<accession>A0A087U1S5</accession>
<evidence type="ECO:0000256" key="8">
    <source>
        <dbReference type="ARBA" id="ARBA00022917"/>
    </source>
</evidence>
<dbReference type="Gene3D" id="2.40.30.130">
    <property type="match status" value="1"/>
</dbReference>
<dbReference type="GO" id="GO:0004813">
    <property type="term" value="F:alanine-tRNA ligase activity"/>
    <property type="evidence" value="ECO:0007669"/>
    <property type="project" value="UniProtKB-EC"/>
</dbReference>
<dbReference type="EC" id="6.1.1.7" evidence="2"/>
<keyword evidence="8" id="KW-0648">Protein biosynthesis</keyword>